<evidence type="ECO:0000313" key="2">
    <source>
        <dbReference type="EMBL" id="TNN49142.1"/>
    </source>
</evidence>
<feature type="compositionally biased region" description="Basic and acidic residues" evidence="1">
    <location>
        <begin position="71"/>
        <end position="85"/>
    </location>
</feature>
<comment type="caution">
    <text evidence="2">The sequence shown here is derived from an EMBL/GenBank/DDBJ whole genome shotgun (WGS) entry which is preliminary data.</text>
</comment>
<gene>
    <name evidence="2" type="ORF">EYF80_040640</name>
</gene>
<name>A0A4Z2G9D7_9TELE</name>
<evidence type="ECO:0000313" key="3">
    <source>
        <dbReference type="Proteomes" id="UP000314294"/>
    </source>
</evidence>
<sequence>MWRWMIPGSGCPLADQVLDGVHVNKWPAEALDVGRRASRAQPVAIRNSRKPSDGAYRRRLAPPGQINAAGRESRPRVNAKRGTEEVETRIFTWLSSAQHAALPPPRFSGGGAEGPNER</sequence>
<protein>
    <submittedName>
        <fullName evidence="2">Uncharacterized protein</fullName>
    </submittedName>
</protein>
<feature type="region of interest" description="Disordered" evidence="1">
    <location>
        <begin position="44"/>
        <end position="85"/>
    </location>
</feature>
<proteinExistence type="predicted"/>
<dbReference type="EMBL" id="SRLO01000667">
    <property type="protein sequence ID" value="TNN49142.1"/>
    <property type="molecule type" value="Genomic_DNA"/>
</dbReference>
<keyword evidence="3" id="KW-1185">Reference proteome</keyword>
<accession>A0A4Z2G9D7</accession>
<reference evidence="2 3" key="1">
    <citation type="submission" date="2019-03" db="EMBL/GenBank/DDBJ databases">
        <title>First draft genome of Liparis tanakae, snailfish: a comprehensive survey of snailfish specific genes.</title>
        <authorList>
            <person name="Kim W."/>
            <person name="Song I."/>
            <person name="Jeong J.-H."/>
            <person name="Kim D."/>
            <person name="Kim S."/>
            <person name="Ryu S."/>
            <person name="Song J.Y."/>
            <person name="Lee S.K."/>
        </authorList>
    </citation>
    <scope>NUCLEOTIDE SEQUENCE [LARGE SCALE GENOMIC DNA]</scope>
    <source>
        <tissue evidence="2">Muscle</tissue>
    </source>
</reference>
<organism evidence="2 3">
    <name type="scientific">Liparis tanakae</name>
    <name type="common">Tanaka's snailfish</name>
    <dbReference type="NCBI Taxonomy" id="230148"/>
    <lineage>
        <taxon>Eukaryota</taxon>
        <taxon>Metazoa</taxon>
        <taxon>Chordata</taxon>
        <taxon>Craniata</taxon>
        <taxon>Vertebrata</taxon>
        <taxon>Euteleostomi</taxon>
        <taxon>Actinopterygii</taxon>
        <taxon>Neopterygii</taxon>
        <taxon>Teleostei</taxon>
        <taxon>Neoteleostei</taxon>
        <taxon>Acanthomorphata</taxon>
        <taxon>Eupercaria</taxon>
        <taxon>Perciformes</taxon>
        <taxon>Cottioidei</taxon>
        <taxon>Cottales</taxon>
        <taxon>Liparidae</taxon>
        <taxon>Liparis</taxon>
    </lineage>
</organism>
<dbReference type="Proteomes" id="UP000314294">
    <property type="component" value="Unassembled WGS sequence"/>
</dbReference>
<evidence type="ECO:0000256" key="1">
    <source>
        <dbReference type="SAM" id="MobiDB-lite"/>
    </source>
</evidence>
<dbReference type="AlphaFoldDB" id="A0A4Z2G9D7"/>